<dbReference type="EMBL" id="JAVHNQ010000018">
    <property type="protein sequence ID" value="KAK6330369.1"/>
    <property type="molecule type" value="Genomic_DNA"/>
</dbReference>
<organism evidence="1 2">
    <name type="scientific">Orbilia brochopaga</name>
    <dbReference type="NCBI Taxonomy" id="3140254"/>
    <lineage>
        <taxon>Eukaryota</taxon>
        <taxon>Fungi</taxon>
        <taxon>Dikarya</taxon>
        <taxon>Ascomycota</taxon>
        <taxon>Pezizomycotina</taxon>
        <taxon>Orbiliomycetes</taxon>
        <taxon>Orbiliales</taxon>
        <taxon>Orbiliaceae</taxon>
        <taxon>Orbilia</taxon>
    </lineage>
</organism>
<gene>
    <name evidence="1" type="ORF">TWF696_003465</name>
</gene>
<name>A0AAV9TXT1_9PEZI</name>
<sequence>MRVGADETGTALADSLGSPACEIPAFRFFQNATLVLNQLLHTDASFSTCSQHDSVISAVEMCGTSRVPYQCELYIDNTCSNRVVDHVIKPQHANVTEVVTHAYRVLFSDPNNEWVTSSWGSNDEEVVRLFHRVPTTTEEYVPYVFLRGQAFPVWWWH</sequence>
<evidence type="ECO:0000313" key="1">
    <source>
        <dbReference type="EMBL" id="KAK6330369.1"/>
    </source>
</evidence>
<dbReference type="AlphaFoldDB" id="A0AAV9TXT1"/>
<proteinExistence type="predicted"/>
<keyword evidence="2" id="KW-1185">Reference proteome</keyword>
<reference evidence="1 2" key="1">
    <citation type="submission" date="2019-10" db="EMBL/GenBank/DDBJ databases">
        <authorList>
            <person name="Palmer J.M."/>
        </authorList>
    </citation>
    <scope>NUCLEOTIDE SEQUENCE [LARGE SCALE GENOMIC DNA]</scope>
    <source>
        <strain evidence="1 2">TWF696</strain>
    </source>
</reference>
<accession>A0AAV9TXT1</accession>
<comment type="caution">
    <text evidence="1">The sequence shown here is derived from an EMBL/GenBank/DDBJ whole genome shotgun (WGS) entry which is preliminary data.</text>
</comment>
<evidence type="ECO:0000313" key="2">
    <source>
        <dbReference type="Proteomes" id="UP001375240"/>
    </source>
</evidence>
<dbReference type="Proteomes" id="UP001375240">
    <property type="component" value="Unassembled WGS sequence"/>
</dbReference>
<protein>
    <submittedName>
        <fullName evidence="1">Uncharacterized protein</fullName>
    </submittedName>
</protein>